<dbReference type="InterPro" id="IPR014075">
    <property type="entry name" value="SUF_FeS_clus_asmb_SufR_cyano"/>
</dbReference>
<gene>
    <name evidence="1" type="ORF">PROH_01335</name>
</gene>
<dbReference type="Gene3D" id="1.10.10.10">
    <property type="entry name" value="Winged helix-like DNA-binding domain superfamily/Winged helix DNA-binding domain"/>
    <property type="match status" value="1"/>
</dbReference>
<reference evidence="1" key="1">
    <citation type="submission" date="2012-04" db="EMBL/GenBank/DDBJ databases">
        <authorList>
            <person name="Borisov I.G."/>
            <person name="Ivanikova N.V."/>
            <person name="Pinevich A.V."/>
        </authorList>
    </citation>
    <scope>NUCLEOTIDE SEQUENCE</scope>
    <source>
        <strain evidence="1">CALU 1027</strain>
    </source>
</reference>
<dbReference type="Proteomes" id="UP000034681">
    <property type="component" value="Unassembled WGS sequence"/>
</dbReference>
<dbReference type="Pfam" id="PF13412">
    <property type="entry name" value="HTH_24"/>
    <property type="match status" value="1"/>
</dbReference>
<dbReference type="EMBL" id="AJTX02000002">
    <property type="protein sequence ID" value="KKJ01075.1"/>
    <property type="molecule type" value="Genomic_DNA"/>
</dbReference>
<organism evidence="1 2">
    <name type="scientific">Prochlorothrix hollandica PCC 9006 = CALU 1027</name>
    <dbReference type="NCBI Taxonomy" id="317619"/>
    <lineage>
        <taxon>Bacteria</taxon>
        <taxon>Bacillati</taxon>
        <taxon>Cyanobacteriota</taxon>
        <taxon>Cyanophyceae</taxon>
        <taxon>Prochlorotrichales</taxon>
        <taxon>Prochlorotrichaceae</taxon>
        <taxon>Prochlorothrix</taxon>
    </lineage>
</organism>
<keyword evidence="2" id="KW-1185">Reference proteome</keyword>
<dbReference type="eggNOG" id="COG2345">
    <property type="taxonomic scope" value="Bacteria"/>
</dbReference>
<dbReference type="CDD" id="cd00090">
    <property type="entry name" value="HTH_ARSR"/>
    <property type="match status" value="1"/>
</dbReference>
<proteinExistence type="predicted"/>
<dbReference type="InterPro" id="IPR011991">
    <property type="entry name" value="ArsR-like_HTH"/>
</dbReference>
<dbReference type="RefSeq" id="WP_017713636.1">
    <property type="nucleotide sequence ID" value="NZ_KB235941.1"/>
</dbReference>
<dbReference type="STRING" id="317619.GCA_000332315_03438"/>
<protein>
    <submittedName>
        <fullName evidence="1">Transcriptional regulator</fullName>
    </submittedName>
</protein>
<name>A0A0M2PY17_PROHO</name>
<evidence type="ECO:0000313" key="2">
    <source>
        <dbReference type="Proteomes" id="UP000034681"/>
    </source>
</evidence>
<dbReference type="InterPro" id="IPR036390">
    <property type="entry name" value="WH_DNA-bd_sf"/>
</dbReference>
<dbReference type="NCBIfam" id="TIGR02702">
    <property type="entry name" value="SufR_cyano"/>
    <property type="match status" value="1"/>
</dbReference>
<dbReference type="PANTHER" id="PTHR38600">
    <property type="entry name" value="TRANSCRIPTIONAL REGULATORY PROTEIN"/>
    <property type="match status" value="1"/>
</dbReference>
<comment type="caution">
    <text evidence="1">The sequence shown here is derived from an EMBL/GenBank/DDBJ whole genome shotgun (WGS) entry which is preliminary data.</text>
</comment>
<dbReference type="SUPFAM" id="SSF46785">
    <property type="entry name" value="Winged helix' DNA-binding domain"/>
    <property type="match status" value="1"/>
</dbReference>
<sequence>MSITHHPSTKEDILRYLLQQGEATAQALAEALAISPQAVRRHLKDLETEQLLEYQTVQVGMGRPQHVYHLSKTGRSHFPEAYDQFAIGLMDTLASSFPPDQVASILRQQWQRKAQEYRAKLGSGSLEERLTLLVQLRRLEGYMTESQRAEDSGVALPELPDGAGDRYLLTEFHCAIASVAESFPNVCDYELELFTATLADCRVERTHWMLDGEHHCGYLIQQV</sequence>
<dbReference type="InterPro" id="IPR036388">
    <property type="entry name" value="WH-like_DNA-bd_sf"/>
</dbReference>
<dbReference type="PANTHER" id="PTHR38600:SF2">
    <property type="entry name" value="SLL0088 PROTEIN"/>
    <property type="match status" value="1"/>
</dbReference>
<accession>A0A0M2PY17</accession>
<dbReference type="AlphaFoldDB" id="A0A0M2PY17"/>
<evidence type="ECO:0000313" key="1">
    <source>
        <dbReference type="EMBL" id="KKJ01075.1"/>
    </source>
</evidence>
<dbReference type="OrthoDB" id="9779950at2"/>